<evidence type="ECO:0000313" key="2">
    <source>
        <dbReference type="Proteomes" id="UP000006729"/>
    </source>
</evidence>
<gene>
    <name evidence="1" type="ORF">POPTR_002G025701v4</name>
</gene>
<comment type="caution">
    <text evidence="1">The sequence shown here is derived from an EMBL/GenBank/DDBJ whole genome shotgun (WGS) entry which is preliminary data.</text>
</comment>
<accession>A0ACC0TCA0</accession>
<keyword evidence="2" id="KW-1185">Reference proteome</keyword>
<evidence type="ECO:0000313" key="1">
    <source>
        <dbReference type="EMBL" id="KAI9398946.1"/>
    </source>
</evidence>
<dbReference type="Proteomes" id="UP000006729">
    <property type="component" value="Chromosome 2"/>
</dbReference>
<name>A0ACC0TCA0_POPTR</name>
<proteinExistence type="predicted"/>
<dbReference type="EMBL" id="CM009291">
    <property type="protein sequence ID" value="KAI9398946.1"/>
    <property type="molecule type" value="Genomic_DNA"/>
</dbReference>
<reference evidence="1 2" key="1">
    <citation type="journal article" date="2006" name="Science">
        <title>The genome of black cottonwood, Populus trichocarpa (Torr. &amp; Gray).</title>
        <authorList>
            <person name="Tuskan G.A."/>
            <person name="Difazio S."/>
            <person name="Jansson S."/>
            <person name="Bohlmann J."/>
            <person name="Grigoriev I."/>
            <person name="Hellsten U."/>
            <person name="Putnam N."/>
            <person name="Ralph S."/>
            <person name="Rombauts S."/>
            <person name="Salamov A."/>
            <person name="Schein J."/>
            <person name="Sterck L."/>
            <person name="Aerts A."/>
            <person name="Bhalerao R.R."/>
            <person name="Bhalerao R.P."/>
            <person name="Blaudez D."/>
            <person name="Boerjan W."/>
            <person name="Brun A."/>
            <person name="Brunner A."/>
            <person name="Busov V."/>
            <person name="Campbell M."/>
            <person name="Carlson J."/>
            <person name="Chalot M."/>
            <person name="Chapman J."/>
            <person name="Chen G.L."/>
            <person name="Cooper D."/>
            <person name="Coutinho P.M."/>
            <person name="Couturier J."/>
            <person name="Covert S."/>
            <person name="Cronk Q."/>
            <person name="Cunningham R."/>
            <person name="Davis J."/>
            <person name="Degroeve S."/>
            <person name="Dejardin A."/>
            <person name="Depamphilis C."/>
            <person name="Detter J."/>
            <person name="Dirks B."/>
            <person name="Dubchak I."/>
            <person name="Duplessis S."/>
            <person name="Ehlting J."/>
            <person name="Ellis B."/>
            <person name="Gendler K."/>
            <person name="Goodstein D."/>
            <person name="Gribskov M."/>
            <person name="Grimwood J."/>
            <person name="Groover A."/>
            <person name="Gunter L."/>
            <person name="Hamberger B."/>
            <person name="Heinze B."/>
            <person name="Helariutta Y."/>
            <person name="Henrissat B."/>
            <person name="Holligan D."/>
            <person name="Holt R."/>
            <person name="Huang W."/>
            <person name="Islam-Faridi N."/>
            <person name="Jones S."/>
            <person name="Jones-Rhoades M."/>
            <person name="Jorgensen R."/>
            <person name="Joshi C."/>
            <person name="Kangasjarvi J."/>
            <person name="Karlsson J."/>
            <person name="Kelleher C."/>
            <person name="Kirkpatrick R."/>
            <person name="Kirst M."/>
            <person name="Kohler A."/>
            <person name="Kalluri U."/>
            <person name="Larimer F."/>
            <person name="Leebens-Mack J."/>
            <person name="Leple J.C."/>
            <person name="Locascio P."/>
            <person name="Lou Y."/>
            <person name="Lucas S."/>
            <person name="Martin F."/>
            <person name="Montanini B."/>
            <person name="Napoli C."/>
            <person name="Nelson D.R."/>
            <person name="Nelson C."/>
            <person name="Nieminen K."/>
            <person name="Nilsson O."/>
            <person name="Pereda V."/>
            <person name="Peter G."/>
            <person name="Philippe R."/>
            <person name="Pilate G."/>
            <person name="Poliakov A."/>
            <person name="Razumovskaya J."/>
            <person name="Richardson P."/>
            <person name="Rinaldi C."/>
            <person name="Ritland K."/>
            <person name="Rouze P."/>
            <person name="Ryaboy D."/>
            <person name="Schmutz J."/>
            <person name="Schrader J."/>
            <person name="Segerman B."/>
            <person name="Shin H."/>
            <person name="Siddiqui A."/>
            <person name="Sterky F."/>
            <person name="Terry A."/>
            <person name="Tsai C.J."/>
            <person name="Uberbacher E."/>
            <person name="Unneberg P."/>
            <person name="Vahala J."/>
            <person name="Wall K."/>
            <person name="Wessler S."/>
            <person name="Yang G."/>
            <person name="Yin T."/>
            <person name="Douglas C."/>
            <person name="Marra M."/>
            <person name="Sandberg G."/>
            <person name="Van de Peer Y."/>
            <person name="Rokhsar D."/>
        </authorList>
    </citation>
    <scope>NUCLEOTIDE SEQUENCE [LARGE SCALE GENOMIC DNA]</scope>
    <source>
        <strain evidence="2">cv. Nisqually</strain>
    </source>
</reference>
<protein>
    <submittedName>
        <fullName evidence="1">Uncharacterized protein</fullName>
    </submittedName>
</protein>
<organism evidence="1 2">
    <name type="scientific">Populus trichocarpa</name>
    <name type="common">Western balsam poplar</name>
    <name type="synonym">Populus balsamifera subsp. trichocarpa</name>
    <dbReference type="NCBI Taxonomy" id="3694"/>
    <lineage>
        <taxon>Eukaryota</taxon>
        <taxon>Viridiplantae</taxon>
        <taxon>Streptophyta</taxon>
        <taxon>Embryophyta</taxon>
        <taxon>Tracheophyta</taxon>
        <taxon>Spermatophyta</taxon>
        <taxon>Magnoliopsida</taxon>
        <taxon>eudicotyledons</taxon>
        <taxon>Gunneridae</taxon>
        <taxon>Pentapetalae</taxon>
        <taxon>rosids</taxon>
        <taxon>fabids</taxon>
        <taxon>Malpighiales</taxon>
        <taxon>Salicaceae</taxon>
        <taxon>Saliceae</taxon>
        <taxon>Populus</taxon>
    </lineage>
</organism>
<sequence>MTSRKEKKITSPKWNFNFRSETEISSRGSSAIRIHLRSERGASQPSSIGRGRDSNPQKVSNLRGYERLPRMPPDEAERTVSFDQMSMATSRQPGDSFCYCLVYIVDAMMFVLG</sequence>